<evidence type="ECO:0000259" key="1">
    <source>
        <dbReference type="Pfam" id="PF13847"/>
    </source>
</evidence>
<keyword evidence="2" id="KW-0808">Transferase</keyword>
<feature type="domain" description="Methyltransferase" evidence="1">
    <location>
        <begin position="50"/>
        <end position="166"/>
    </location>
</feature>
<evidence type="ECO:0000313" key="2">
    <source>
        <dbReference type="EMBL" id="ATW25099.1"/>
    </source>
</evidence>
<dbReference type="PANTHER" id="PTHR43591:SF24">
    <property type="entry name" value="2-METHOXY-6-POLYPRENYL-1,4-BENZOQUINOL METHYLASE, MITOCHONDRIAL"/>
    <property type="match status" value="1"/>
</dbReference>
<sequence>MPKLGRETCVGNQSEVRKNFGQRASDYRLSSTHGNPVDLERMVNLLKPNPDETALDIATGGGHTAIALAKCVNKVVAVDITPEMLAEAEVATKQSGISNIEFQVEDVHNLNIPDGQFDIVASRFAAHHFFDVRKALREMCRVLKSGGKLYILDCSVFDGDEAEKEINRIEFLRDSSHQCSYSPRLWNRLLKELPLTIQHTSLLKDHYKLPQWFDRMGTAQNNQQQIFRILNNLSEDCKVHYPFGEDYITTYRFEILAIKSEGGKSHNSVFPKSETE</sequence>
<dbReference type="GO" id="GO:0008757">
    <property type="term" value="F:S-adenosylmethionine-dependent methyltransferase activity"/>
    <property type="evidence" value="ECO:0007669"/>
    <property type="project" value="InterPro"/>
</dbReference>
<reference evidence="2 3" key="1">
    <citation type="submission" date="2016-10" db="EMBL/GenBank/DDBJ databases">
        <title>Complete Genome Sequence of Peptococcaceae strain DCMF.</title>
        <authorList>
            <person name="Edwards R.J."/>
            <person name="Holland S.I."/>
            <person name="Deshpande N.P."/>
            <person name="Wong Y.K."/>
            <person name="Ertan H."/>
            <person name="Manefield M."/>
            <person name="Russell T.L."/>
            <person name="Lee M.J."/>
        </authorList>
    </citation>
    <scope>NUCLEOTIDE SEQUENCE [LARGE SCALE GENOMIC DNA]</scope>
    <source>
        <strain evidence="2 3">DCMF</strain>
    </source>
</reference>
<keyword evidence="2" id="KW-0489">Methyltransferase</keyword>
<dbReference type="PANTHER" id="PTHR43591">
    <property type="entry name" value="METHYLTRANSFERASE"/>
    <property type="match status" value="1"/>
</dbReference>
<dbReference type="EMBL" id="CP017634">
    <property type="protein sequence ID" value="ATW25099.1"/>
    <property type="molecule type" value="Genomic_DNA"/>
</dbReference>
<dbReference type="Pfam" id="PF13847">
    <property type="entry name" value="Methyltransf_31"/>
    <property type="match status" value="1"/>
</dbReference>
<evidence type="ECO:0000313" key="3">
    <source>
        <dbReference type="Proteomes" id="UP000323521"/>
    </source>
</evidence>
<dbReference type="KEGG" id="fwa:DCMF_10220"/>
<organism evidence="2 3">
    <name type="scientific">Formimonas warabiya</name>
    <dbReference type="NCBI Taxonomy" id="1761012"/>
    <lineage>
        <taxon>Bacteria</taxon>
        <taxon>Bacillati</taxon>
        <taxon>Bacillota</taxon>
        <taxon>Clostridia</taxon>
        <taxon>Eubacteriales</taxon>
        <taxon>Peptococcaceae</taxon>
        <taxon>Candidatus Formimonas</taxon>
    </lineage>
</organism>
<dbReference type="InterPro" id="IPR029063">
    <property type="entry name" value="SAM-dependent_MTases_sf"/>
</dbReference>
<keyword evidence="3" id="KW-1185">Reference proteome</keyword>
<protein>
    <submittedName>
        <fullName evidence="2">Methyltransferase</fullName>
    </submittedName>
</protein>
<proteinExistence type="predicted"/>
<dbReference type="SUPFAM" id="SSF53335">
    <property type="entry name" value="S-adenosyl-L-methionine-dependent methyltransferases"/>
    <property type="match status" value="1"/>
</dbReference>
<dbReference type="InterPro" id="IPR025714">
    <property type="entry name" value="Methyltranfer_dom"/>
</dbReference>
<gene>
    <name evidence="2" type="ORF">DCMF_10220</name>
</gene>
<accession>A0A3G1KRK7</accession>
<dbReference type="CDD" id="cd02440">
    <property type="entry name" value="AdoMet_MTases"/>
    <property type="match status" value="1"/>
</dbReference>
<dbReference type="Proteomes" id="UP000323521">
    <property type="component" value="Chromosome"/>
</dbReference>
<dbReference type="Gene3D" id="3.40.50.150">
    <property type="entry name" value="Vaccinia Virus protein VP39"/>
    <property type="match status" value="1"/>
</dbReference>
<name>A0A3G1KRK7_FORW1</name>
<dbReference type="AlphaFoldDB" id="A0A3G1KRK7"/>
<dbReference type="GO" id="GO:0032259">
    <property type="term" value="P:methylation"/>
    <property type="evidence" value="ECO:0007669"/>
    <property type="project" value="UniProtKB-KW"/>
</dbReference>